<dbReference type="SUPFAM" id="SSF81452">
    <property type="entry name" value="Cytochrome c oxidase subunit III-like"/>
    <property type="match status" value="1"/>
</dbReference>
<evidence type="ECO:0000313" key="12">
    <source>
        <dbReference type="Proteomes" id="UP000646827"/>
    </source>
</evidence>
<dbReference type="GO" id="GO:0005739">
    <property type="term" value="C:mitochondrion"/>
    <property type="evidence" value="ECO:0007669"/>
    <property type="project" value="TreeGrafter"/>
</dbReference>
<feature type="domain" description="Heme-copper oxidase subunit III family profile" evidence="10">
    <location>
        <begin position="1"/>
        <end position="113"/>
    </location>
</feature>
<dbReference type="InterPro" id="IPR033945">
    <property type="entry name" value="Cyt_c_oxase_su3_dom"/>
</dbReference>
<evidence type="ECO:0000256" key="5">
    <source>
        <dbReference type="ARBA" id="ARBA00022967"/>
    </source>
</evidence>
<evidence type="ECO:0000256" key="7">
    <source>
        <dbReference type="ARBA" id="ARBA00023136"/>
    </source>
</evidence>
<evidence type="ECO:0000256" key="8">
    <source>
        <dbReference type="RuleBase" id="RU003375"/>
    </source>
</evidence>
<dbReference type="CDD" id="cd01665">
    <property type="entry name" value="Cyt_c_Oxidase_III"/>
    <property type="match status" value="1"/>
</dbReference>
<dbReference type="PANTHER" id="PTHR11403">
    <property type="entry name" value="CYTOCHROME C OXIDASE SUBUNIT III"/>
    <property type="match status" value="1"/>
</dbReference>
<dbReference type="Proteomes" id="UP000646827">
    <property type="component" value="Unassembled WGS sequence"/>
</dbReference>
<dbReference type="InterPro" id="IPR013833">
    <property type="entry name" value="Cyt_c_oxidase_su3_a-hlx"/>
</dbReference>
<feature type="transmembrane region" description="Helical" evidence="9">
    <location>
        <begin position="62"/>
        <end position="85"/>
    </location>
</feature>
<name>A0A8H7RK36_9FUNG</name>
<dbReference type="GO" id="GO:0004129">
    <property type="term" value="F:cytochrome-c oxidase activity"/>
    <property type="evidence" value="ECO:0007669"/>
    <property type="project" value="InterPro"/>
</dbReference>
<evidence type="ECO:0000313" key="11">
    <source>
        <dbReference type="EMBL" id="KAG2212419.1"/>
    </source>
</evidence>
<evidence type="ECO:0000256" key="1">
    <source>
        <dbReference type="ARBA" id="ARBA00004141"/>
    </source>
</evidence>
<keyword evidence="12" id="KW-1185">Reference proteome</keyword>
<comment type="caution">
    <text evidence="11">The sequence shown here is derived from an EMBL/GenBank/DDBJ whole genome shotgun (WGS) entry which is preliminary data.</text>
</comment>
<keyword evidence="7 9" id="KW-0472">Membrane</keyword>
<keyword evidence="5" id="KW-1278">Translocase</keyword>
<keyword evidence="6 9" id="KW-1133">Transmembrane helix</keyword>
<feature type="transmembrane region" description="Helical" evidence="9">
    <location>
        <begin position="23"/>
        <end position="42"/>
    </location>
</feature>
<dbReference type="GO" id="GO:0006123">
    <property type="term" value="P:mitochondrial electron transport, cytochrome c to oxygen"/>
    <property type="evidence" value="ECO:0007669"/>
    <property type="project" value="TreeGrafter"/>
</dbReference>
<dbReference type="PROSITE" id="PS50253">
    <property type="entry name" value="COX3"/>
    <property type="match status" value="1"/>
</dbReference>
<dbReference type="InterPro" id="IPR024791">
    <property type="entry name" value="Cyt_c/ubiquinol_Oxase_su3"/>
</dbReference>
<reference evidence="11 12" key="1">
    <citation type="submission" date="2020-12" db="EMBL/GenBank/DDBJ databases">
        <title>Metabolic potential, ecology and presence of endohyphal bacteria is reflected in genomic diversity of Mucoromycotina.</title>
        <authorList>
            <person name="Muszewska A."/>
            <person name="Okrasinska A."/>
            <person name="Steczkiewicz K."/>
            <person name="Drgas O."/>
            <person name="Orlowska M."/>
            <person name="Perlinska-Lenart U."/>
            <person name="Aleksandrzak-Piekarczyk T."/>
            <person name="Szatraj K."/>
            <person name="Zielenkiewicz U."/>
            <person name="Pilsyk S."/>
            <person name="Malc E."/>
            <person name="Mieczkowski P."/>
            <person name="Kruszewska J.S."/>
            <person name="Biernat P."/>
            <person name="Pawlowska J."/>
        </authorList>
    </citation>
    <scope>NUCLEOTIDE SEQUENCE [LARGE SCALE GENOMIC DNA]</scope>
    <source>
        <strain evidence="11 12">CBS 142.35</strain>
    </source>
</reference>
<dbReference type="Gene3D" id="1.20.120.80">
    <property type="entry name" value="Cytochrome c oxidase, subunit III, four-helix bundle"/>
    <property type="match status" value="1"/>
</dbReference>
<dbReference type="AlphaFoldDB" id="A0A8H7RK36"/>
<evidence type="ECO:0000256" key="6">
    <source>
        <dbReference type="ARBA" id="ARBA00022989"/>
    </source>
</evidence>
<dbReference type="PANTHER" id="PTHR11403:SF7">
    <property type="entry name" value="CYTOCHROME C OXIDASE SUBUNIT 3"/>
    <property type="match status" value="1"/>
</dbReference>
<proteinExistence type="inferred from homology"/>
<comment type="subcellular location">
    <subcellularLocation>
        <location evidence="1">Membrane</location>
        <topology evidence="1">Multi-pass membrane protein</topology>
    </subcellularLocation>
</comment>
<evidence type="ECO:0000256" key="9">
    <source>
        <dbReference type="SAM" id="Phobius"/>
    </source>
</evidence>
<evidence type="ECO:0000256" key="4">
    <source>
        <dbReference type="ARBA" id="ARBA00022692"/>
    </source>
</evidence>
<keyword evidence="8" id="KW-0496">Mitochondrion</keyword>
<dbReference type="EMBL" id="JAEPRB010000762">
    <property type="protein sequence ID" value="KAG2212419.1"/>
    <property type="molecule type" value="Genomic_DNA"/>
</dbReference>
<keyword evidence="4 8" id="KW-0812">Transmembrane</keyword>
<feature type="non-terminal residue" evidence="11">
    <location>
        <position position="1"/>
    </location>
</feature>
<dbReference type="InterPro" id="IPR035973">
    <property type="entry name" value="Cyt_c_oxidase_su3-like_sf"/>
</dbReference>
<sequence>ILLSSGATVTYAHHSLIQGNRAGVIYGLIATVGLATIFTGFQGFEYYNAPFTFSDGVYGSTFYMSTGFHGIHVIIGTAFLTVGLFRALSYHLTDHHHLGFEQAILYWQTTKCP</sequence>
<organism evidence="11 12">
    <name type="scientific">Circinella minor</name>
    <dbReference type="NCBI Taxonomy" id="1195481"/>
    <lineage>
        <taxon>Eukaryota</taxon>
        <taxon>Fungi</taxon>
        <taxon>Fungi incertae sedis</taxon>
        <taxon>Mucoromycota</taxon>
        <taxon>Mucoromycotina</taxon>
        <taxon>Mucoromycetes</taxon>
        <taxon>Mucorales</taxon>
        <taxon>Lichtheimiaceae</taxon>
        <taxon>Circinella</taxon>
    </lineage>
</organism>
<comment type="function">
    <text evidence="8">Component of the cytochrome c oxidase, the last enzyme in the mitochondrial electron transport chain which drives oxidative phosphorylation. The respiratory chain contains 3 multisubunit complexes succinate dehydrogenase (complex II, CII), ubiquinol-cytochrome c oxidoreductase (cytochrome b-c1 complex, complex III, CIII) and cytochrome c oxidase (complex IV, CIV), that cooperate to transfer electrons derived from NADH and succinate to molecular oxygen, creating an electrochemical gradient over the inner membrane that drives transmembrane transport and the ATP synthase. Cytochrome c oxidase is the component of the respiratory chain that catalyzes the reduction of oxygen to water. Electrons originating from reduced cytochrome c in the intermembrane space (IMS) are transferred via the dinuclear copper A center (CU(A)) of subunit 2 and heme A of subunit 1 to the active site in subunit 1, a binuclear center (BNC) formed by heme A3 and copper B (CU(B)). The BNC reduces molecular oxygen to 2 water molecules using 4 electrons from cytochrome c in the IMS and 4 protons from the mitochondrial matrix.</text>
</comment>
<dbReference type="OrthoDB" id="10050457at2759"/>
<comment type="similarity">
    <text evidence="2 8">Belongs to the cytochrome c oxidase subunit 3 family.</text>
</comment>
<protein>
    <recommendedName>
        <fullName evidence="3 8">Cytochrome c oxidase subunit 3</fullName>
    </recommendedName>
</protein>
<gene>
    <name evidence="11" type="ORF">INT45_012184</name>
</gene>
<accession>A0A8H7RK36</accession>
<dbReference type="Pfam" id="PF00510">
    <property type="entry name" value="COX3"/>
    <property type="match status" value="1"/>
</dbReference>
<evidence type="ECO:0000256" key="2">
    <source>
        <dbReference type="ARBA" id="ARBA00010581"/>
    </source>
</evidence>
<dbReference type="GO" id="GO:0016020">
    <property type="term" value="C:membrane"/>
    <property type="evidence" value="ECO:0007669"/>
    <property type="project" value="UniProtKB-SubCell"/>
</dbReference>
<evidence type="ECO:0000256" key="3">
    <source>
        <dbReference type="ARBA" id="ARBA00015944"/>
    </source>
</evidence>
<dbReference type="InterPro" id="IPR000298">
    <property type="entry name" value="Cyt_c_oxidase-like_su3"/>
</dbReference>
<evidence type="ECO:0000259" key="10">
    <source>
        <dbReference type="PROSITE" id="PS50253"/>
    </source>
</evidence>